<dbReference type="InterPro" id="IPR025511">
    <property type="entry name" value="DUF4398"/>
</dbReference>
<evidence type="ECO:0000256" key="2">
    <source>
        <dbReference type="SAM" id="SignalP"/>
    </source>
</evidence>
<keyword evidence="5" id="KW-1185">Reference proteome</keyword>
<accession>A0A2Z6GBF4</accession>
<dbReference type="SUPFAM" id="SSF56954">
    <property type="entry name" value="Outer membrane efflux proteins (OEP)"/>
    <property type="match status" value="1"/>
</dbReference>
<name>A0A2Z6GBF4_9PROT</name>
<evidence type="ECO:0000313" key="4">
    <source>
        <dbReference type="EMBL" id="BBE50712.1"/>
    </source>
</evidence>
<organism evidence="4 5">
    <name type="scientific">Ferriphaselus amnicola</name>
    <dbReference type="NCBI Taxonomy" id="1188319"/>
    <lineage>
        <taxon>Bacteria</taxon>
        <taxon>Pseudomonadati</taxon>
        <taxon>Pseudomonadota</taxon>
        <taxon>Betaproteobacteria</taxon>
        <taxon>Nitrosomonadales</taxon>
        <taxon>Gallionellaceae</taxon>
        <taxon>Ferriphaselus</taxon>
    </lineage>
</organism>
<keyword evidence="2" id="KW-0732">Signal</keyword>
<evidence type="ECO:0000259" key="3">
    <source>
        <dbReference type="Pfam" id="PF14346"/>
    </source>
</evidence>
<keyword evidence="1" id="KW-0175">Coiled coil</keyword>
<evidence type="ECO:0000256" key="1">
    <source>
        <dbReference type="SAM" id="Coils"/>
    </source>
</evidence>
<gene>
    <name evidence="4" type="ORF">OYT1_ch1152</name>
</gene>
<proteinExistence type="predicted"/>
<dbReference type="RefSeq" id="WP_084612093.1">
    <property type="nucleotide sequence ID" value="NZ_AP018738.1"/>
</dbReference>
<dbReference type="Proteomes" id="UP000033070">
    <property type="component" value="Chromosome"/>
</dbReference>
<evidence type="ECO:0000313" key="5">
    <source>
        <dbReference type="Proteomes" id="UP000033070"/>
    </source>
</evidence>
<dbReference type="STRING" id="1188319.OYT1_02639"/>
<dbReference type="Gene3D" id="1.20.1270.390">
    <property type="match status" value="1"/>
</dbReference>
<dbReference type="PROSITE" id="PS51257">
    <property type="entry name" value="PROKAR_LIPOPROTEIN"/>
    <property type="match status" value="1"/>
</dbReference>
<feature type="chain" id="PRO_5017249456" description="DUF4398 domain-containing protein" evidence="2">
    <location>
        <begin position="36"/>
        <end position="131"/>
    </location>
</feature>
<dbReference type="KEGG" id="fam:OYT1_ch1152"/>
<dbReference type="EMBL" id="AP018738">
    <property type="protein sequence ID" value="BBE50712.1"/>
    <property type="molecule type" value="Genomic_DNA"/>
</dbReference>
<protein>
    <recommendedName>
        <fullName evidence="3">DUF4398 domain-containing protein</fullName>
    </recommendedName>
</protein>
<dbReference type="Pfam" id="PF14346">
    <property type="entry name" value="DUF4398"/>
    <property type="match status" value="1"/>
</dbReference>
<dbReference type="AlphaFoldDB" id="A0A2Z6GBF4"/>
<sequence>MKNLYYLRSYQMMKRLSLPVAAVALVAGCASSPPAPTEQMIVSRMAVSNAISIGGNEYAPVQTKSAVDKLEGAERAATEKNYGLARQLAEQAQVDAQLAASTARAAKAQKAADALREDNRVLRQEIERKTQ</sequence>
<feature type="coiled-coil region" evidence="1">
    <location>
        <begin position="98"/>
        <end position="125"/>
    </location>
</feature>
<feature type="signal peptide" evidence="2">
    <location>
        <begin position="1"/>
        <end position="35"/>
    </location>
</feature>
<feature type="domain" description="DUF4398" evidence="3">
    <location>
        <begin position="39"/>
        <end position="114"/>
    </location>
</feature>
<reference evidence="4 5" key="1">
    <citation type="submission" date="2018-06" db="EMBL/GenBank/DDBJ databases">
        <title>OYT1 Genome Sequencing.</title>
        <authorList>
            <person name="Kato S."/>
            <person name="Itoh T."/>
            <person name="Ohkuma M."/>
        </authorList>
    </citation>
    <scope>NUCLEOTIDE SEQUENCE [LARGE SCALE GENOMIC DNA]</scope>
    <source>
        <strain evidence="4 5">OYT1</strain>
    </source>
</reference>